<dbReference type="Proteomes" id="UP001237642">
    <property type="component" value="Unassembled WGS sequence"/>
</dbReference>
<sequence>MVISWGSFLGLSGSYSWRSIWGAKALMKEGLIWRVGNGTSIDIWKDPWIADKGGRFIVSDNNSSLKFVHELINVESNEWNFELVNNHFNERDVNCIMAIPLSD</sequence>
<proteinExistence type="predicted"/>
<comment type="caution">
    <text evidence="1">The sequence shown here is derived from an EMBL/GenBank/DDBJ whole genome shotgun (WGS) entry which is preliminary data.</text>
</comment>
<dbReference type="AlphaFoldDB" id="A0AAD8LXD1"/>
<protein>
    <submittedName>
        <fullName evidence="1">Uncharacterized protein</fullName>
    </submittedName>
</protein>
<name>A0AAD8LXD1_9APIA</name>
<reference evidence="1" key="2">
    <citation type="submission" date="2023-05" db="EMBL/GenBank/DDBJ databases">
        <authorList>
            <person name="Schelkunov M.I."/>
        </authorList>
    </citation>
    <scope>NUCLEOTIDE SEQUENCE</scope>
    <source>
        <strain evidence="1">Hsosn_3</strain>
        <tissue evidence="1">Leaf</tissue>
    </source>
</reference>
<keyword evidence="2" id="KW-1185">Reference proteome</keyword>
<reference evidence="1" key="1">
    <citation type="submission" date="2023-02" db="EMBL/GenBank/DDBJ databases">
        <title>Genome of toxic invasive species Heracleum sosnowskyi carries increased number of genes despite the absence of recent whole-genome duplications.</title>
        <authorList>
            <person name="Schelkunov M."/>
            <person name="Shtratnikova V."/>
            <person name="Makarenko M."/>
            <person name="Klepikova A."/>
            <person name="Omelchenko D."/>
            <person name="Novikova G."/>
            <person name="Obukhova E."/>
            <person name="Bogdanov V."/>
            <person name="Penin A."/>
            <person name="Logacheva M."/>
        </authorList>
    </citation>
    <scope>NUCLEOTIDE SEQUENCE</scope>
    <source>
        <strain evidence="1">Hsosn_3</strain>
        <tissue evidence="1">Leaf</tissue>
    </source>
</reference>
<accession>A0AAD8LXD1</accession>
<evidence type="ECO:0000313" key="2">
    <source>
        <dbReference type="Proteomes" id="UP001237642"/>
    </source>
</evidence>
<evidence type="ECO:0000313" key="1">
    <source>
        <dbReference type="EMBL" id="KAK1351724.1"/>
    </source>
</evidence>
<gene>
    <name evidence="1" type="ORF">POM88_054007</name>
</gene>
<organism evidence="1 2">
    <name type="scientific">Heracleum sosnowskyi</name>
    <dbReference type="NCBI Taxonomy" id="360622"/>
    <lineage>
        <taxon>Eukaryota</taxon>
        <taxon>Viridiplantae</taxon>
        <taxon>Streptophyta</taxon>
        <taxon>Embryophyta</taxon>
        <taxon>Tracheophyta</taxon>
        <taxon>Spermatophyta</taxon>
        <taxon>Magnoliopsida</taxon>
        <taxon>eudicotyledons</taxon>
        <taxon>Gunneridae</taxon>
        <taxon>Pentapetalae</taxon>
        <taxon>asterids</taxon>
        <taxon>campanulids</taxon>
        <taxon>Apiales</taxon>
        <taxon>Apiaceae</taxon>
        <taxon>Apioideae</taxon>
        <taxon>apioid superclade</taxon>
        <taxon>Tordylieae</taxon>
        <taxon>Tordyliinae</taxon>
        <taxon>Heracleum</taxon>
    </lineage>
</organism>
<dbReference type="EMBL" id="JAUIZM010000027">
    <property type="protein sequence ID" value="KAK1351724.1"/>
    <property type="molecule type" value="Genomic_DNA"/>
</dbReference>